<gene>
    <name evidence="1" type="ORF">BJY22_003933</name>
</gene>
<reference evidence="1 2" key="1">
    <citation type="submission" date="2020-03" db="EMBL/GenBank/DDBJ databases">
        <title>Sequencing the genomes of 1000 actinobacteria strains.</title>
        <authorList>
            <person name="Klenk H.-P."/>
        </authorList>
    </citation>
    <scope>NUCLEOTIDE SEQUENCE [LARGE SCALE GENOMIC DNA]</scope>
    <source>
        <strain evidence="1 2">DSM 45490</strain>
    </source>
</reference>
<name>A0A7X5VCE9_9ACTN</name>
<accession>A0A7X5VCE9</accession>
<evidence type="ECO:0000313" key="1">
    <source>
        <dbReference type="EMBL" id="NIK58216.1"/>
    </source>
</evidence>
<dbReference type="EMBL" id="JAASRO010000001">
    <property type="protein sequence ID" value="NIK58216.1"/>
    <property type="molecule type" value="Genomic_DNA"/>
</dbReference>
<keyword evidence="2" id="KW-1185">Reference proteome</keyword>
<evidence type="ECO:0000313" key="2">
    <source>
        <dbReference type="Proteomes" id="UP000555407"/>
    </source>
</evidence>
<proteinExistence type="predicted"/>
<protein>
    <submittedName>
        <fullName evidence="1">Uncharacterized protein</fullName>
    </submittedName>
</protein>
<comment type="caution">
    <text evidence="1">The sequence shown here is derived from an EMBL/GenBank/DDBJ whole genome shotgun (WGS) entry which is preliminary data.</text>
</comment>
<dbReference type="AlphaFoldDB" id="A0A7X5VCE9"/>
<dbReference type="RefSeq" id="WP_167208841.1">
    <property type="nucleotide sequence ID" value="NZ_JAASRO010000001.1"/>
</dbReference>
<organism evidence="1 2">
    <name type="scientific">Kribbella shirazensis</name>
    <dbReference type="NCBI Taxonomy" id="1105143"/>
    <lineage>
        <taxon>Bacteria</taxon>
        <taxon>Bacillati</taxon>
        <taxon>Actinomycetota</taxon>
        <taxon>Actinomycetes</taxon>
        <taxon>Propionibacteriales</taxon>
        <taxon>Kribbellaceae</taxon>
        <taxon>Kribbella</taxon>
    </lineage>
</organism>
<dbReference type="Proteomes" id="UP000555407">
    <property type="component" value="Unassembled WGS sequence"/>
</dbReference>
<sequence>MKLVNDQLAVKARTLPPTGDGFLMLAGEVGTWRGPFASPPARLTAQLKALVAGLDAPEVREANVFRAVLRPPGEGNEVLAARGIRPARFDIVLLIRTESVQAAEDVRDSTAYQEIARTLGAVARRTHEIVAGNAGLLGDVDHTQNHCYLFNYFYADDRDTLLKVWEYTAGWFQANTALPNSALMRPVDGEPADYGLINHASWPTWRTFLPSLIFRPTYRNFVLANFKANAVAAQPTIYRRA</sequence>